<organism evidence="1 2">
    <name type="scientific">Tricholomella constricta</name>
    <dbReference type="NCBI Taxonomy" id="117010"/>
    <lineage>
        <taxon>Eukaryota</taxon>
        <taxon>Fungi</taxon>
        <taxon>Dikarya</taxon>
        <taxon>Basidiomycota</taxon>
        <taxon>Agaricomycotina</taxon>
        <taxon>Agaricomycetes</taxon>
        <taxon>Agaricomycetidae</taxon>
        <taxon>Agaricales</taxon>
        <taxon>Tricholomatineae</taxon>
        <taxon>Lyophyllaceae</taxon>
        <taxon>Tricholomella</taxon>
    </lineage>
</organism>
<keyword evidence="2" id="KW-1185">Reference proteome</keyword>
<accession>A0A8H5LX03</accession>
<protein>
    <submittedName>
        <fullName evidence="1">Uncharacterized protein</fullName>
    </submittedName>
</protein>
<comment type="caution">
    <text evidence="1">The sequence shown here is derived from an EMBL/GenBank/DDBJ whole genome shotgun (WGS) entry which is preliminary data.</text>
</comment>
<gene>
    <name evidence="1" type="ORF">D9615_009833</name>
</gene>
<proteinExistence type="predicted"/>
<reference evidence="1 2" key="1">
    <citation type="journal article" date="2020" name="ISME J.">
        <title>Uncovering the hidden diversity of litter-decomposition mechanisms in mushroom-forming fungi.</title>
        <authorList>
            <person name="Floudas D."/>
            <person name="Bentzer J."/>
            <person name="Ahren D."/>
            <person name="Johansson T."/>
            <person name="Persson P."/>
            <person name="Tunlid A."/>
        </authorList>
    </citation>
    <scope>NUCLEOTIDE SEQUENCE [LARGE SCALE GENOMIC DNA]</scope>
    <source>
        <strain evidence="1 2">CBS 661.87</strain>
    </source>
</reference>
<evidence type="ECO:0000313" key="2">
    <source>
        <dbReference type="Proteomes" id="UP000565441"/>
    </source>
</evidence>
<name>A0A8H5LX03_9AGAR</name>
<sequence length="134" mass="14487">MIDDQWLYNQRIANLQSSLLAASLPVCPSAALGPIPLPSHSLHVMVLAKQPAPPVTPVMHTCHAFVHLRRPARRPAIPKVVFDLVDNTRPVAGASKDVSADVLCLALHETGVYRVKLQRIAGADCVVRAFEEAA</sequence>
<evidence type="ECO:0000313" key="1">
    <source>
        <dbReference type="EMBL" id="KAF5372682.1"/>
    </source>
</evidence>
<dbReference type="EMBL" id="JAACJP010000042">
    <property type="protein sequence ID" value="KAF5372682.1"/>
    <property type="molecule type" value="Genomic_DNA"/>
</dbReference>
<dbReference type="AlphaFoldDB" id="A0A8H5LX03"/>
<dbReference type="Proteomes" id="UP000565441">
    <property type="component" value="Unassembled WGS sequence"/>
</dbReference>